<feature type="compositionally biased region" description="Low complexity" evidence="1">
    <location>
        <begin position="348"/>
        <end position="358"/>
    </location>
</feature>
<feature type="region of interest" description="Disordered" evidence="1">
    <location>
        <begin position="329"/>
        <end position="365"/>
    </location>
</feature>
<gene>
    <name evidence="2" type="ORF">DM860_006417</name>
</gene>
<organism evidence="2 3">
    <name type="scientific">Cuscuta australis</name>
    <dbReference type="NCBI Taxonomy" id="267555"/>
    <lineage>
        <taxon>Eukaryota</taxon>
        <taxon>Viridiplantae</taxon>
        <taxon>Streptophyta</taxon>
        <taxon>Embryophyta</taxon>
        <taxon>Tracheophyta</taxon>
        <taxon>Spermatophyta</taxon>
        <taxon>Magnoliopsida</taxon>
        <taxon>eudicotyledons</taxon>
        <taxon>Gunneridae</taxon>
        <taxon>Pentapetalae</taxon>
        <taxon>asterids</taxon>
        <taxon>lamiids</taxon>
        <taxon>Solanales</taxon>
        <taxon>Convolvulaceae</taxon>
        <taxon>Cuscuteae</taxon>
        <taxon>Cuscuta</taxon>
        <taxon>Cuscuta subgen. Grammica</taxon>
        <taxon>Cuscuta sect. Cleistogrammica</taxon>
    </lineage>
</organism>
<feature type="compositionally biased region" description="Polar residues" evidence="1">
    <location>
        <begin position="182"/>
        <end position="199"/>
    </location>
</feature>
<dbReference type="InterPro" id="IPR039900">
    <property type="entry name" value="Pat1-like"/>
</dbReference>
<comment type="caution">
    <text evidence="2">The sequence shown here is derived from an EMBL/GenBank/DDBJ whole genome shotgun (WGS) entry which is preliminary data.</text>
</comment>
<feature type="compositionally biased region" description="Low complexity" evidence="1">
    <location>
        <begin position="121"/>
        <end position="133"/>
    </location>
</feature>
<evidence type="ECO:0000313" key="2">
    <source>
        <dbReference type="EMBL" id="RAL40347.1"/>
    </source>
</evidence>
<evidence type="ECO:0000313" key="3">
    <source>
        <dbReference type="Proteomes" id="UP000249390"/>
    </source>
</evidence>
<feature type="region of interest" description="Disordered" evidence="1">
    <location>
        <begin position="179"/>
        <end position="223"/>
    </location>
</feature>
<accession>A0A328D3G5</accession>
<sequence length="757" mass="82442">MERSSGSDFKGLADSISSLSGAEGGVFDASRYAFFGRGTGAEVELGCLESEEGSSSGSSVPVAGGVVGGDDQILEYHLFEKDEGSGLGSLSDLDDLATTFLKLNRDIAGPRHPGVIGDRGSGSFSRGSSSTTTAEWAKDADIPDWLDQHYSDTESYMESKRWSSQPHLSSMYHLTESKPIHRTSSYPEPISVQKSSHSSFPPPGDRSHQTSQHNLHHSPFSAANLSSLSNSNLHLSGFSHGPQLGNRSPLISPSFSVNNRLENSWVNHSNLSNNVLPHQLLHHNVILSPQLMPSEHQRLQFSAQPALPHFPSTRPRMYNSLSVPSHLGKYVLPDSRPKSQKGKSVRFSPQGSDASSSSPKNESKVLQFRSKYMTGEEIENILKMQQSGNHSNDPYIDDYYHQARLAKKSKCRLCPNKEQPAGPSRSRNSTESLPYLRVDSQGRVSFSSIRRPASLLEADPVCSSSRQSKETPLERDPKFAARVTIEDSFYLLLEVDDIDRLLQFSQPQDGGAQLRQKRQMLLEGMAASLQLADPLGKKTSSCTSKPSPRDDSVFLWVVSIPKGKKLISRYLQLLIPGGDLARIVCMAVSRHLRFLFGGASKETIDLAKTVSACISGMGLNSLGACLAAVVCSSEQPPLRPLGSPSGDGASLILKSVLERASYLLMSFSAPSPALWNASFDAFFGLLTKYCVSKIDNIMHTVAHAETVKDVGRAINSEMPVELLRASLPHTNENQRKLLMKVGQGSIPSASQIQLPNL</sequence>
<feature type="region of interest" description="Disordered" evidence="1">
    <location>
        <begin position="112"/>
        <end position="135"/>
    </location>
</feature>
<name>A0A328D3G5_9ASTE</name>
<dbReference type="GO" id="GO:0003723">
    <property type="term" value="F:RNA binding"/>
    <property type="evidence" value="ECO:0007669"/>
    <property type="project" value="TreeGrafter"/>
</dbReference>
<dbReference type="GO" id="GO:0000932">
    <property type="term" value="C:P-body"/>
    <property type="evidence" value="ECO:0007669"/>
    <property type="project" value="TreeGrafter"/>
</dbReference>
<reference evidence="2 3" key="1">
    <citation type="submission" date="2018-06" db="EMBL/GenBank/DDBJ databases">
        <title>The Genome of Cuscuta australis (Dodder) Provides Insight into the Evolution of Plant Parasitism.</title>
        <authorList>
            <person name="Liu H."/>
        </authorList>
    </citation>
    <scope>NUCLEOTIDE SEQUENCE [LARGE SCALE GENOMIC DNA]</scope>
    <source>
        <strain evidence="3">cv. Yunnan</strain>
        <tissue evidence="2">Vines</tissue>
    </source>
</reference>
<proteinExistence type="predicted"/>
<dbReference type="AlphaFoldDB" id="A0A328D3G5"/>
<protein>
    <recommendedName>
        <fullName evidence="4">mRNA decay factor PAT1 domain-containing protein</fullName>
    </recommendedName>
</protein>
<dbReference type="GO" id="GO:0033962">
    <property type="term" value="P:P-body assembly"/>
    <property type="evidence" value="ECO:0007669"/>
    <property type="project" value="TreeGrafter"/>
</dbReference>
<feature type="region of interest" description="Disordered" evidence="1">
    <location>
        <begin position="411"/>
        <end position="433"/>
    </location>
</feature>
<dbReference type="Proteomes" id="UP000249390">
    <property type="component" value="Unassembled WGS sequence"/>
</dbReference>
<keyword evidence="3" id="KW-1185">Reference proteome</keyword>
<evidence type="ECO:0000256" key="1">
    <source>
        <dbReference type="SAM" id="MobiDB-lite"/>
    </source>
</evidence>
<dbReference type="PANTHER" id="PTHR21551">
    <property type="entry name" value="TOPOISOMERASE II-ASSOCIATED PROTEIN PAT1"/>
    <property type="match status" value="1"/>
</dbReference>
<dbReference type="PANTHER" id="PTHR21551:SF24">
    <property type="entry name" value="PROTEIN PAT1 HOMOLOG 2"/>
    <property type="match status" value="1"/>
</dbReference>
<dbReference type="EMBL" id="NQVE01000194">
    <property type="protein sequence ID" value="RAL40347.1"/>
    <property type="molecule type" value="Genomic_DNA"/>
</dbReference>
<evidence type="ECO:0008006" key="4">
    <source>
        <dbReference type="Google" id="ProtNLM"/>
    </source>
</evidence>
<dbReference type="GO" id="GO:0000290">
    <property type="term" value="P:deadenylation-dependent decapping of nuclear-transcribed mRNA"/>
    <property type="evidence" value="ECO:0007669"/>
    <property type="project" value="InterPro"/>
</dbReference>